<comment type="similarity">
    <text evidence="1">Belongs to the TEL2 family.</text>
</comment>
<dbReference type="Gene3D" id="1.25.40.720">
    <property type="entry name" value="Telomere length regulation protein 2, C-terminal domain"/>
    <property type="match status" value="2"/>
</dbReference>
<dbReference type="STRING" id="905079.L1IWI4"/>
<feature type="compositionally biased region" description="Basic residues" evidence="2">
    <location>
        <begin position="756"/>
        <end position="769"/>
    </location>
</feature>
<feature type="compositionally biased region" description="Basic and acidic residues" evidence="2">
    <location>
        <begin position="471"/>
        <end position="482"/>
    </location>
</feature>
<dbReference type="GO" id="GO:0051083">
    <property type="term" value="P:'de novo' cotranslational protein folding"/>
    <property type="evidence" value="ECO:0007669"/>
    <property type="project" value="TreeGrafter"/>
</dbReference>
<dbReference type="EMBL" id="JH993030">
    <property type="protein sequence ID" value="EKX40628.1"/>
    <property type="molecule type" value="Genomic_DNA"/>
</dbReference>
<keyword evidence="6" id="KW-1185">Reference proteome</keyword>
<organism evidence="4">
    <name type="scientific">Guillardia theta (strain CCMP2712)</name>
    <name type="common">Cryptophyte</name>
    <dbReference type="NCBI Taxonomy" id="905079"/>
    <lineage>
        <taxon>Eukaryota</taxon>
        <taxon>Cryptophyceae</taxon>
        <taxon>Pyrenomonadales</taxon>
        <taxon>Geminigeraceae</taxon>
        <taxon>Guillardia</taxon>
    </lineage>
</organism>
<dbReference type="GO" id="GO:0042162">
    <property type="term" value="F:telomeric DNA binding"/>
    <property type="evidence" value="ECO:0007669"/>
    <property type="project" value="TreeGrafter"/>
</dbReference>
<dbReference type="HOGENOM" id="CLU_014710_0_0_1"/>
<name>L1IWI4_GUITC</name>
<feature type="compositionally biased region" description="Basic residues" evidence="2">
    <location>
        <begin position="505"/>
        <end position="524"/>
    </location>
</feature>
<dbReference type="PANTHER" id="PTHR15830:SF10">
    <property type="entry name" value="TELOMERE LENGTH REGULATION PROTEIN TEL2 HOMOLOG"/>
    <property type="match status" value="1"/>
</dbReference>
<dbReference type="InterPro" id="IPR038528">
    <property type="entry name" value="TEL2_C_sf"/>
</dbReference>
<proteinExistence type="inferred from homology"/>
<dbReference type="PANTHER" id="PTHR15830">
    <property type="entry name" value="TELOMERE LENGTH REGULATION PROTEIN TEL2 FAMILY MEMBER"/>
    <property type="match status" value="1"/>
</dbReference>
<feature type="region of interest" description="Disordered" evidence="2">
    <location>
        <begin position="739"/>
        <end position="772"/>
    </location>
</feature>
<dbReference type="InterPro" id="IPR051970">
    <property type="entry name" value="TEL2_Regulation"/>
</dbReference>
<dbReference type="KEGG" id="gtt:GUITHDRAFT_113416"/>
<reference evidence="4 6" key="1">
    <citation type="journal article" date="2012" name="Nature">
        <title>Algal genomes reveal evolutionary mosaicism and the fate of nucleomorphs.</title>
        <authorList>
            <consortium name="DOE Joint Genome Institute"/>
            <person name="Curtis B.A."/>
            <person name="Tanifuji G."/>
            <person name="Burki F."/>
            <person name="Gruber A."/>
            <person name="Irimia M."/>
            <person name="Maruyama S."/>
            <person name="Arias M.C."/>
            <person name="Ball S.G."/>
            <person name="Gile G.H."/>
            <person name="Hirakawa Y."/>
            <person name="Hopkins J.F."/>
            <person name="Kuo A."/>
            <person name="Rensing S.A."/>
            <person name="Schmutz J."/>
            <person name="Symeonidi A."/>
            <person name="Elias M."/>
            <person name="Eveleigh R.J."/>
            <person name="Herman E.K."/>
            <person name="Klute M.J."/>
            <person name="Nakayama T."/>
            <person name="Obornik M."/>
            <person name="Reyes-Prieto A."/>
            <person name="Armbrust E.V."/>
            <person name="Aves S.J."/>
            <person name="Beiko R.G."/>
            <person name="Coutinho P."/>
            <person name="Dacks J.B."/>
            <person name="Durnford D.G."/>
            <person name="Fast N.M."/>
            <person name="Green B.R."/>
            <person name="Grisdale C.J."/>
            <person name="Hempel F."/>
            <person name="Henrissat B."/>
            <person name="Hoppner M.P."/>
            <person name="Ishida K."/>
            <person name="Kim E."/>
            <person name="Koreny L."/>
            <person name="Kroth P.G."/>
            <person name="Liu Y."/>
            <person name="Malik S.B."/>
            <person name="Maier U.G."/>
            <person name="McRose D."/>
            <person name="Mock T."/>
            <person name="Neilson J.A."/>
            <person name="Onodera N.T."/>
            <person name="Poole A.M."/>
            <person name="Pritham E.J."/>
            <person name="Richards T.A."/>
            <person name="Rocap G."/>
            <person name="Roy S.W."/>
            <person name="Sarai C."/>
            <person name="Schaack S."/>
            <person name="Shirato S."/>
            <person name="Slamovits C.H."/>
            <person name="Spencer D.F."/>
            <person name="Suzuki S."/>
            <person name="Worden A.Z."/>
            <person name="Zauner S."/>
            <person name="Barry K."/>
            <person name="Bell C."/>
            <person name="Bharti A.K."/>
            <person name="Crow J.A."/>
            <person name="Grimwood J."/>
            <person name="Kramer R."/>
            <person name="Lindquist E."/>
            <person name="Lucas S."/>
            <person name="Salamov A."/>
            <person name="McFadden G.I."/>
            <person name="Lane C.E."/>
            <person name="Keeling P.J."/>
            <person name="Gray M.W."/>
            <person name="Grigoriev I.V."/>
            <person name="Archibald J.M."/>
        </authorList>
    </citation>
    <scope>NUCLEOTIDE SEQUENCE</scope>
    <source>
        <strain evidence="4 6">CCMP2712</strain>
    </source>
</reference>
<feature type="compositionally biased region" description="Acidic residues" evidence="2">
    <location>
        <begin position="541"/>
        <end position="558"/>
    </location>
</feature>
<dbReference type="OrthoDB" id="10258062at2759"/>
<evidence type="ECO:0000256" key="1">
    <source>
        <dbReference type="ARBA" id="ARBA00006133"/>
    </source>
</evidence>
<dbReference type="eggNOG" id="KOG4346">
    <property type="taxonomic scope" value="Eukaryota"/>
</dbReference>
<feature type="domain" description="Telomere length regulation protein conserved" evidence="3">
    <location>
        <begin position="622"/>
        <end position="729"/>
    </location>
</feature>
<dbReference type="RefSeq" id="XP_005827608.1">
    <property type="nucleotide sequence ID" value="XM_005827551.1"/>
</dbReference>
<dbReference type="GeneID" id="17297257"/>
<reference evidence="5" key="3">
    <citation type="submission" date="2016-03" db="UniProtKB">
        <authorList>
            <consortium name="EnsemblProtists"/>
        </authorList>
    </citation>
    <scope>IDENTIFICATION</scope>
</reference>
<evidence type="ECO:0000313" key="5">
    <source>
        <dbReference type="EnsemblProtists" id="EKX40628"/>
    </source>
</evidence>
<evidence type="ECO:0000313" key="4">
    <source>
        <dbReference type="EMBL" id="EKX40628.1"/>
    </source>
</evidence>
<reference evidence="6" key="2">
    <citation type="submission" date="2012-11" db="EMBL/GenBank/DDBJ databases">
        <authorList>
            <person name="Kuo A."/>
            <person name="Curtis B.A."/>
            <person name="Tanifuji G."/>
            <person name="Burki F."/>
            <person name="Gruber A."/>
            <person name="Irimia M."/>
            <person name="Maruyama S."/>
            <person name="Arias M.C."/>
            <person name="Ball S.G."/>
            <person name="Gile G.H."/>
            <person name="Hirakawa Y."/>
            <person name="Hopkins J.F."/>
            <person name="Rensing S.A."/>
            <person name="Schmutz J."/>
            <person name="Symeonidi A."/>
            <person name="Elias M."/>
            <person name="Eveleigh R.J."/>
            <person name="Herman E.K."/>
            <person name="Klute M.J."/>
            <person name="Nakayama T."/>
            <person name="Obornik M."/>
            <person name="Reyes-Prieto A."/>
            <person name="Armbrust E.V."/>
            <person name="Aves S.J."/>
            <person name="Beiko R.G."/>
            <person name="Coutinho P."/>
            <person name="Dacks J.B."/>
            <person name="Durnford D.G."/>
            <person name="Fast N.M."/>
            <person name="Green B.R."/>
            <person name="Grisdale C."/>
            <person name="Hempe F."/>
            <person name="Henrissat B."/>
            <person name="Hoppner M.P."/>
            <person name="Ishida K.-I."/>
            <person name="Kim E."/>
            <person name="Koreny L."/>
            <person name="Kroth P.G."/>
            <person name="Liu Y."/>
            <person name="Malik S.-B."/>
            <person name="Maier U.G."/>
            <person name="McRose D."/>
            <person name="Mock T."/>
            <person name="Neilson J.A."/>
            <person name="Onodera N.T."/>
            <person name="Poole A.M."/>
            <person name="Pritham E.J."/>
            <person name="Richards T.A."/>
            <person name="Rocap G."/>
            <person name="Roy S.W."/>
            <person name="Sarai C."/>
            <person name="Schaack S."/>
            <person name="Shirato S."/>
            <person name="Slamovits C.H."/>
            <person name="Spencer D.F."/>
            <person name="Suzuki S."/>
            <person name="Worden A.Z."/>
            <person name="Zauner S."/>
            <person name="Barry K."/>
            <person name="Bell C."/>
            <person name="Bharti A.K."/>
            <person name="Crow J.A."/>
            <person name="Grimwood J."/>
            <person name="Kramer R."/>
            <person name="Lindquist E."/>
            <person name="Lucas S."/>
            <person name="Salamov A."/>
            <person name="McFadden G.I."/>
            <person name="Lane C.E."/>
            <person name="Keeling P.J."/>
            <person name="Gray M.W."/>
            <person name="Grigoriev I.V."/>
            <person name="Archibald J.M."/>
        </authorList>
    </citation>
    <scope>NUCLEOTIDE SEQUENCE</scope>
    <source>
        <strain evidence="6">CCMP2712</strain>
    </source>
</reference>
<evidence type="ECO:0000259" key="3">
    <source>
        <dbReference type="Pfam" id="PF10193"/>
    </source>
</evidence>
<dbReference type="Proteomes" id="UP000011087">
    <property type="component" value="Unassembled WGS sequence"/>
</dbReference>
<dbReference type="InterPro" id="IPR019337">
    <property type="entry name" value="Telomere_length_regulation_dom"/>
</dbReference>
<accession>L1IWI4</accession>
<dbReference type="EnsemblProtists" id="EKX40628">
    <property type="protein sequence ID" value="EKX40628"/>
    <property type="gene ID" value="GUITHDRAFT_113416"/>
</dbReference>
<dbReference type="OMA" id="FYPQNYF"/>
<evidence type="ECO:0000256" key="2">
    <source>
        <dbReference type="SAM" id="MobiDB-lite"/>
    </source>
</evidence>
<dbReference type="AlphaFoldDB" id="L1IWI4"/>
<dbReference type="PaxDb" id="55529-EKX40628"/>
<sequence length="912" mass="102578">MAAAIHASAIDRIELESLSKLAGLVSDKDEERRREFFCLRRYIPFIVKLSSKIGENYLSLLSEEERSKCYDVFFISKFIEGAGPSLLGLNNALKQSGNSFTINYHCNLIQTWFSSGGITNFMRDLMDQSAAGENEEDAEQVLVSLPDRIGNKLDGKVPKFFHPKEYFPFLLTACLRFLEETPIQVGEEDEDSLVALKPCLAFAGSLFGKMAITGQSQLSATWLLRHLVVAEEDKGPEEGSKVSSSIVDEVTAKKRMVEETLSKYNKRRSIIIARNILGNLKSRHLDTFLHHLISSAPSDLVGERPTLGEGRVNSLVVDLVAPMCFEDERVRDLLFRELMINRVSLQRGCKERILLMVLSTDYLEMSRYEGKRSNLYAVTRSLSELFASESYTKTRDEEHQSRHAMGGRAAIEEAQVVTFVLEAIQLRLAGHVDWMRRHGMQLAEQFSIIWNPDNPIKFEEDEASSLPHAQDASEPHQDERKGRNGSISQGQPNDGEVTVEEDKEKKKKTRPKRRRQQTSGRRKWQACQDPDRIILSSASESESEEEGGSDSCTDEEEAGGPAARASHLIDDGDSDSDDGLVPYQVEESELENCFARQAAVEERDVESDLVPLRYGEGRVSLPTNLRQCLRGLTSQNPDEIEAAMFALPELVESSHMLEGEDYAEIARALLRLQDSFVMHDFAGRKRRGLLALSVADPAHVAQVFIKCVWSSNDSVATRVDAIDVLVDAAFQLSSLHKMPEPPQMEEEGDTLPSLGKTRRWSNKSKIKRPRPQENQFGKHAKAFFFGMLSGWNEQTSQRLLHVDMYILGRMISSLGVFIECCGNSPATPMLASGLLDLTSHPSLRQHREAYIRRCVFFALARMLMTIPDELFTHLFADRSLAIQSWYEEALREETDLETKLASSLPKITVLDG</sequence>
<gene>
    <name evidence="4" type="ORF">GUITHDRAFT_113416</name>
</gene>
<evidence type="ECO:0000313" key="6">
    <source>
        <dbReference type="Proteomes" id="UP000011087"/>
    </source>
</evidence>
<protein>
    <recommendedName>
        <fullName evidence="3">Telomere length regulation protein conserved domain-containing protein</fullName>
    </recommendedName>
</protein>
<dbReference type="GO" id="GO:0005829">
    <property type="term" value="C:cytosol"/>
    <property type="evidence" value="ECO:0007669"/>
    <property type="project" value="TreeGrafter"/>
</dbReference>
<feature type="region of interest" description="Disordered" evidence="2">
    <location>
        <begin position="462"/>
        <end position="580"/>
    </location>
</feature>
<dbReference type="GO" id="GO:0051879">
    <property type="term" value="F:Hsp90 protein binding"/>
    <property type="evidence" value="ECO:0007669"/>
    <property type="project" value="TreeGrafter"/>
</dbReference>
<dbReference type="Pfam" id="PF10193">
    <property type="entry name" value="Telomere_reg-2"/>
    <property type="match status" value="1"/>
</dbReference>